<accession>A0A1S2QNV7</accession>
<evidence type="ECO:0000313" key="1">
    <source>
        <dbReference type="EMBL" id="OIK07784.1"/>
    </source>
</evidence>
<dbReference type="EMBL" id="MLYO01000009">
    <property type="protein sequence ID" value="OIK07784.1"/>
    <property type="molecule type" value="Genomic_DNA"/>
</dbReference>
<name>A0A1S2QNV7_9ACTN</name>
<dbReference type="AlphaFoldDB" id="A0A1S2QNV7"/>
<protein>
    <submittedName>
        <fullName evidence="1">Uncharacterized protein</fullName>
    </submittedName>
</protein>
<dbReference type="InterPro" id="IPR011518">
    <property type="entry name" value="Transposase_36"/>
</dbReference>
<proteinExistence type="predicted"/>
<organism evidence="1 2">
    <name type="scientific">Streptomyces monashensis</name>
    <dbReference type="NCBI Taxonomy" id="1678012"/>
    <lineage>
        <taxon>Bacteria</taxon>
        <taxon>Bacillati</taxon>
        <taxon>Actinomycetota</taxon>
        <taxon>Actinomycetes</taxon>
        <taxon>Kitasatosporales</taxon>
        <taxon>Streptomycetaceae</taxon>
        <taxon>Streptomyces</taxon>
    </lineage>
</organism>
<dbReference type="Proteomes" id="UP000179642">
    <property type="component" value="Unassembled WGS sequence"/>
</dbReference>
<gene>
    <name evidence="1" type="ORF">BIV23_02065</name>
</gene>
<keyword evidence="2" id="KW-1185">Reference proteome</keyword>
<dbReference type="Pfam" id="PF07592">
    <property type="entry name" value="DDE_Tnp_ISAZ013"/>
    <property type="match status" value="1"/>
</dbReference>
<sequence length="155" mass="16674">MNLRTSCRNQAHGVMAEQGVVVPMSDLFGAGGAALLDGLPLPADHAARVRALRAVTDTLDQQLTLLNREMVPRLTDDVGYHAIQKIGGIGPALTAVFVTEDPQLGKAVPYGIYDLAANTGWVDVGTDHDTAAFAVASIRRWCPKARRRRWTRAGT</sequence>
<comment type="caution">
    <text evidence="1">The sequence shown here is derived from an EMBL/GenBank/DDBJ whole genome shotgun (WGS) entry which is preliminary data.</text>
</comment>
<evidence type="ECO:0000313" key="2">
    <source>
        <dbReference type="Proteomes" id="UP000179642"/>
    </source>
</evidence>
<reference evidence="1 2" key="1">
    <citation type="submission" date="2016-10" db="EMBL/GenBank/DDBJ databases">
        <title>Genome sequence of Streptomyces sp. MUSC 1.</title>
        <authorList>
            <person name="Lee L.-H."/>
            <person name="Ser H.-L."/>
            <person name="Law J.W.-F."/>
        </authorList>
    </citation>
    <scope>NUCLEOTIDE SEQUENCE [LARGE SCALE GENOMIC DNA]</scope>
    <source>
        <strain evidence="1 2">MUSC 1</strain>
    </source>
</reference>